<sequence length="354" mass="38867">MRSIMISSPELYSGKSAVTMALAMKLKDNDYKISYMKPVGNIIVDSNGVLTDDDALTMKRVLGLDESLQDLAPILFTYRLLDDTLEGKEKPLAGKLESTFEKISKDKDIVVLEGAGDMSGGSVLGLSDFEVARMTGSKILLVARYCDDFAVNRIVTYMKLMPKDVELVGIVFNNIGPHFINFVKEKVVPYFEKRNVKVLGVIPQNKTLMSVTAGEIAEDLHGQVLAGKGNLDVSVNGIVVGAMSLDNAIKVFRRKPHRAIITAGDRADTQMAALEARSPCLLLSGNLYPTAPILGRAEELGIPVILFPDDTMTLVDKMEALMRSVRIKNPQKIEVMKKMFSEHVDTDSILEALK</sequence>
<dbReference type="OrthoDB" id="50320at2157"/>
<accession>D1YXL7</accession>
<dbReference type="CDD" id="cd03109">
    <property type="entry name" value="DTBS"/>
    <property type="match status" value="1"/>
</dbReference>
<dbReference type="RefSeq" id="WP_012899868.1">
    <property type="nucleotide sequence ID" value="NC_013665.1"/>
</dbReference>
<dbReference type="InterPro" id="IPR028979">
    <property type="entry name" value="Ser_kin/Pase_Hpr-like_N_sf"/>
</dbReference>
<dbReference type="SUPFAM" id="SSF52540">
    <property type="entry name" value="P-loop containing nucleoside triphosphate hydrolases"/>
    <property type="match status" value="1"/>
</dbReference>
<dbReference type="InterPro" id="IPR050500">
    <property type="entry name" value="Phos_Acetyltrans/Butyryltrans"/>
</dbReference>
<reference evidence="2 3" key="2">
    <citation type="journal article" date="2008" name="Int. J. Syst. Evol. Microbiol.">
        <title>Methanocella paludicola gen. nov., sp. nov., a methane-producing archaeon, the first isolate of the lineage 'Rice Cluster I', and proposal of the new archaeal order Methanocellales ord. nov.</title>
        <authorList>
            <person name="Sakai S."/>
            <person name="Imachi H."/>
            <person name="Hanada S."/>
            <person name="Ohashi A."/>
            <person name="Harada H."/>
            <person name="Kamagata Y."/>
        </authorList>
    </citation>
    <scope>NUCLEOTIDE SEQUENCE [LARGE SCALE GENOMIC DNA]</scope>
    <source>
        <strain evidence="3">DSM 17711 / JCM 13418 / NBRC 101707 / SANAE</strain>
    </source>
</reference>
<feature type="domain" description="DRTGG" evidence="1">
    <location>
        <begin position="215"/>
        <end position="320"/>
    </location>
</feature>
<dbReference type="STRING" id="304371.MCP_1117"/>
<dbReference type="Gene3D" id="3.40.1390.20">
    <property type="entry name" value="HprK N-terminal domain-like"/>
    <property type="match status" value="1"/>
</dbReference>
<dbReference type="KEGG" id="mpd:MCP_1117"/>
<protein>
    <recommendedName>
        <fullName evidence="1">DRTGG domain-containing protein</fullName>
    </recommendedName>
</protein>
<dbReference type="InParanoid" id="D1YXL7"/>
<reference evidence="3" key="3">
    <citation type="journal article" date="2011" name="PLoS ONE">
        <title>Genome sequence of a mesophilic hydrogenotrophic methanogen Methanocella paludicola, the first cultivated representative of the order Methanocellales.</title>
        <authorList>
            <person name="Sakai S."/>
            <person name="Takaki Y."/>
            <person name="Shimamura S."/>
            <person name="Sekine M."/>
            <person name="Tajima T."/>
            <person name="Kosugi H."/>
            <person name="Ichikawa N."/>
            <person name="Tasumi E."/>
            <person name="Hiraki A.T."/>
            <person name="Shimizu A."/>
            <person name="Kato Y."/>
            <person name="Nishiko R."/>
            <person name="Mori K."/>
            <person name="Fujita N."/>
            <person name="Imachi H."/>
            <person name="Takai K."/>
        </authorList>
    </citation>
    <scope>NUCLEOTIDE SEQUENCE [LARGE SCALE GENOMIC DNA]</scope>
    <source>
        <strain evidence="3">DSM 17711 / JCM 13418 / NBRC 101707 / SANAE</strain>
    </source>
</reference>
<keyword evidence="3" id="KW-1185">Reference proteome</keyword>
<name>D1YXL7_METPS</name>
<evidence type="ECO:0000313" key="3">
    <source>
        <dbReference type="Proteomes" id="UP000001882"/>
    </source>
</evidence>
<organism evidence="2 3">
    <name type="scientific">Methanocella paludicola (strain DSM 17711 / JCM 13418 / NBRC 101707 / SANAE)</name>
    <dbReference type="NCBI Taxonomy" id="304371"/>
    <lineage>
        <taxon>Archaea</taxon>
        <taxon>Methanobacteriati</taxon>
        <taxon>Methanobacteriota</taxon>
        <taxon>Stenosarchaea group</taxon>
        <taxon>Methanomicrobia</taxon>
        <taxon>Methanocellales</taxon>
        <taxon>Methanocellaceae</taxon>
        <taxon>Methanocella</taxon>
    </lineage>
</organism>
<dbReference type="EMBL" id="AP011532">
    <property type="protein sequence ID" value="BAI61189.1"/>
    <property type="molecule type" value="Genomic_DNA"/>
</dbReference>
<reference evidence="2 3" key="1">
    <citation type="journal article" date="2007" name="Appl. Environ. Microbiol.">
        <title>Isolation of key methanogens for global methane emission from rice paddy fields: a novel isolate affiliated with the clone cluster rice cluster I.</title>
        <authorList>
            <person name="Sakai S."/>
            <person name="Imachi H."/>
            <person name="Sekiguchi Y."/>
            <person name="Ohashi A."/>
            <person name="Harada H."/>
            <person name="Kamagata Y."/>
        </authorList>
    </citation>
    <scope>NUCLEOTIDE SEQUENCE [LARGE SCALE GENOMIC DNA]</scope>
    <source>
        <strain evidence="3">DSM 17711 / JCM 13418 / NBRC 101707 / SANAE</strain>
    </source>
</reference>
<dbReference type="Proteomes" id="UP000001882">
    <property type="component" value="Chromosome"/>
</dbReference>
<evidence type="ECO:0000313" key="2">
    <source>
        <dbReference type="EMBL" id="BAI61189.1"/>
    </source>
</evidence>
<dbReference type="Pfam" id="PF13500">
    <property type="entry name" value="AAA_26"/>
    <property type="match status" value="1"/>
</dbReference>
<dbReference type="SUPFAM" id="SSF75138">
    <property type="entry name" value="HprK N-terminal domain-like"/>
    <property type="match status" value="1"/>
</dbReference>
<dbReference type="eggNOG" id="arCOG00099">
    <property type="taxonomic scope" value="Archaea"/>
</dbReference>
<dbReference type="FunCoup" id="D1YXL7">
    <property type="interactions" value="76"/>
</dbReference>
<dbReference type="Pfam" id="PF07085">
    <property type="entry name" value="DRTGG"/>
    <property type="match status" value="1"/>
</dbReference>
<dbReference type="PANTHER" id="PTHR43356">
    <property type="entry name" value="PHOSPHATE ACETYLTRANSFERASE"/>
    <property type="match status" value="1"/>
</dbReference>
<dbReference type="Gene3D" id="3.40.50.300">
    <property type="entry name" value="P-loop containing nucleotide triphosphate hydrolases"/>
    <property type="match status" value="1"/>
</dbReference>
<evidence type="ECO:0000259" key="1">
    <source>
        <dbReference type="Pfam" id="PF07085"/>
    </source>
</evidence>
<dbReference type="AlphaFoldDB" id="D1YXL7"/>
<dbReference type="GeneID" id="8683081"/>
<dbReference type="InterPro" id="IPR027417">
    <property type="entry name" value="P-loop_NTPase"/>
</dbReference>
<dbReference type="PANTHER" id="PTHR43356:SF2">
    <property type="entry name" value="PHOSPHATE ACETYLTRANSFERASE"/>
    <property type="match status" value="1"/>
</dbReference>
<dbReference type="InterPro" id="IPR010766">
    <property type="entry name" value="DRTGG"/>
</dbReference>
<gene>
    <name evidence="2" type="ordered locus">MCP_1117</name>
</gene>
<proteinExistence type="predicted"/>